<feature type="region of interest" description="Disordered" evidence="1">
    <location>
        <begin position="383"/>
        <end position="404"/>
    </location>
</feature>
<gene>
    <name evidence="4" type="ORF">PCOR1329_LOCUS24904</name>
</gene>
<keyword evidence="2" id="KW-1133">Transmembrane helix</keyword>
<keyword evidence="2" id="KW-0812">Transmembrane</keyword>
<evidence type="ECO:0000313" key="5">
    <source>
        <dbReference type="Proteomes" id="UP001189429"/>
    </source>
</evidence>
<evidence type="ECO:0000313" key="4">
    <source>
        <dbReference type="EMBL" id="CAK0824513.1"/>
    </source>
</evidence>
<evidence type="ECO:0000256" key="2">
    <source>
        <dbReference type="SAM" id="Phobius"/>
    </source>
</evidence>
<protein>
    <submittedName>
        <fullName evidence="4">Uncharacterized protein</fullName>
    </submittedName>
</protein>
<keyword evidence="5" id="KW-1185">Reference proteome</keyword>
<feature type="chain" id="PRO_5046138544" evidence="3">
    <location>
        <begin position="21"/>
        <end position="404"/>
    </location>
</feature>
<dbReference type="InterPro" id="IPR030191">
    <property type="entry name" value="CodB"/>
</dbReference>
<feature type="transmembrane region" description="Helical" evidence="2">
    <location>
        <begin position="166"/>
        <end position="186"/>
    </location>
</feature>
<dbReference type="PANTHER" id="PTHR30569:SF0">
    <property type="entry name" value="CYTOSINE PERMEASE"/>
    <property type="match status" value="1"/>
</dbReference>
<feature type="transmembrane region" description="Helical" evidence="2">
    <location>
        <begin position="74"/>
        <end position="97"/>
    </location>
</feature>
<keyword evidence="3" id="KW-0732">Signal</keyword>
<sequence length="404" mass="42779">MFIGHYFTWIVAGLLYAVQLQDDPTNESVAPGPMAKHVAGINGLICIILAGWSTANPCMYEAGLALQSVLGSRWSTPTVTLGLGVVGTAAALFPVVVMKVLEALAFGGLLLLPVGVVLVVDTLVLPRLGLDSERCADEAGSTNWPAAAAWAVTVAVELPPVVAGKLAVFFAPLVGIPLAALLYVGLSCWSARRSAHSADAVASEAPPGVAPREEQVSRAIVCPAEAVIALLYRVGAELEPTPQSGHVLSLSLSPFPFFEAGLACSHEFVISSRRSYEPPEVEAAEHGSFRAPVRRAHQERGEGVILGATIFPPFVLASSRHWHSLWAACRPRAQHEPGLSPRSTGDSWAGAGDAWEKHTSSEVGRPPTLARRLANWPFSLRERASRPSSLQVPGPSISVPGRFR</sequence>
<feature type="transmembrane region" description="Helical" evidence="2">
    <location>
        <begin position="34"/>
        <end position="54"/>
    </location>
</feature>
<keyword evidence="2" id="KW-0472">Membrane</keyword>
<evidence type="ECO:0000256" key="3">
    <source>
        <dbReference type="SAM" id="SignalP"/>
    </source>
</evidence>
<comment type="caution">
    <text evidence="4">The sequence shown here is derived from an EMBL/GenBank/DDBJ whole genome shotgun (WGS) entry which is preliminary data.</text>
</comment>
<feature type="signal peptide" evidence="3">
    <location>
        <begin position="1"/>
        <end position="20"/>
    </location>
</feature>
<dbReference type="Proteomes" id="UP001189429">
    <property type="component" value="Unassembled WGS sequence"/>
</dbReference>
<proteinExistence type="predicted"/>
<feature type="transmembrane region" description="Helical" evidence="2">
    <location>
        <begin position="104"/>
        <end position="124"/>
    </location>
</feature>
<dbReference type="PANTHER" id="PTHR30569">
    <property type="entry name" value="CYTOSINE TRANSPORTER CODB"/>
    <property type="match status" value="1"/>
</dbReference>
<dbReference type="Gene3D" id="1.10.4160.10">
    <property type="entry name" value="Hydantoin permease"/>
    <property type="match status" value="1"/>
</dbReference>
<organism evidence="4 5">
    <name type="scientific">Prorocentrum cordatum</name>
    <dbReference type="NCBI Taxonomy" id="2364126"/>
    <lineage>
        <taxon>Eukaryota</taxon>
        <taxon>Sar</taxon>
        <taxon>Alveolata</taxon>
        <taxon>Dinophyceae</taxon>
        <taxon>Prorocentrales</taxon>
        <taxon>Prorocentraceae</taxon>
        <taxon>Prorocentrum</taxon>
    </lineage>
</organism>
<reference evidence="4" key="1">
    <citation type="submission" date="2023-10" db="EMBL/GenBank/DDBJ databases">
        <authorList>
            <person name="Chen Y."/>
            <person name="Shah S."/>
            <person name="Dougan E. K."/>
            <person name="Thang M."/>
            <person name="Chan C."/>
        </authorList>
    </citation>
    <scope>NUCLEOTIDE SEQUENCE [LARGE SCALE GENOMIC DNA]</scope>
</reference>
<evidence type="ECO:0000256" key="1">
    <source>
        <dbReference type="SAM" id="MobiDB-lite"/>
    </source>
</evidence>
<name>A0ABN9S0V3_9DINO</name>
<dbReference type="EMBL" id="CAUYUJ010008635">
    <property type="protein sequence ID" value="CAK0824513.1"/>
    <property type="molecule type" value="Genomic_DNA"/>
</dbReference>
<accession>A0ABN9S0V3</accession>
<feature type="region of interest" description="Disordered" evidence="1">
    <location>
        <begin position="334"/>
        <end position="368"/>
    </location>
</feature>